<dbReference type="EMBL" id="NOZQ01000230">
    <property type="protein sequence ID" value="OYD13632.1"/>
    <property type="molecule type" value="Genomic_DNA"/>
</dbReference>
<evidence type="ECO:0000256" key="2">
    <source>
        <dbReference type="ARBA" id="ARBA00022741"/>
    </source>
</evidence>
<dbReference type="Proteomes" id="UP000215215">
    <property type="component" value="Unassembled WGS sequence"/>
</dbReference>
<evidence type="ECO:0000256" key="11">
    <source>
        <dbReference type="HAMAP-Rule" id="MF_01498"/>
    </source>
</evidence>
<dbReference type="HAMAP" id="MF_01498">
    <property type="entry name" value="RadA_bact"/>
    <property type="match status" value="1"/>
</dbReference>
<dbReference type="InterPro" id="IPR020588">
    <property type="entry name" value="RecA_ATP-bd"/>
</dbReference>
<evidence type="ECO:0000256" key="7">
    <source>
        <dbReference type="ARBA" id="ARBA00022840"/>
    </source>
</evidence>
<dbReference type="GO" id="GO:0003684">
    <property type="term" value="F:damaged DNA binding"/>
    <property type="evidence" value="ECO:0007669"/>
    <property type="project" value="InterPro"/>
</dbReference>
<dbReference type="PANTHER" id="PTHR32472:SF10">
    <property type="entry name" value="DNA REPAIR PROTEIN RADA-LIKE PROTEIN"/>
    <property type="match status" value="1"/>
</dbReference>
<dbReference type="InterPro" id="IPR014721">
    <property type="entry name" value="Ribsml_uS5_D2-typ_fold_subgr"/>
</dbReference>
<evidence type="ECO:0000256" key="4">
    <source>
        <dbReference type="ARBA" id="ARBA00022771"/>
    </source>
</evidence>
<dbReference type="Gene3D" id="3.40.50.300">
    <property type="entry name" value="P-loop containing nucleotide triphosphate hydrolases"/>
    <property type="match status" value="1"/>
</dbReference>
<dbReference type="FunFam" id="3.40.50.300:FF:000050">
    <property type="entry name" value="DNA repair protein RadA"/>
    <property type="match status" value="1"/>
</dbReference>
<keyword evidence="2 11" id="KW-0547">Nucleotide-binding</keyword>
<keyword evidence="8 11" id="KW-0346">Stress response</keyword>
<dbReference type="GO" id="GO:0016787">
    <property type="term" value="F:hydrolase activity"/>
    <property type="evidence" value="ECO:0007669"/>
    <property type="project" value="UniProtKB-KW"/>
</dbReference>
<dbReference type="InterPro" id="IPR027417">
    <property type="entry name" value="P-loop_NTPase"/>
</dbReference>
<dbReference type="Gene3D" id="3.30.230.10">
    <property type="match status" value="1"/>
</dbReference>
<dbReference type="Pfam" id="PF13481">
    <property type="entry name" value="AAA_25"/>
    <property type="match status" value="1"/>
</dbReference>
<dbReference type="CDD" id="cd01121">
    <property type="entry name" value="RadA_SMS_N"/>
    <property type="match status" value="1"/>
</dbReference>
<sequence>MKANFVCNECGYSSPKWMGRCPSCGAWNTFKEVKPLKKDAHIFERRPPMSIREIKSSTGERLKTNIAEFDRVLGGGIVKGSLVLLGGEPGIGKSTLILQAAKNLAREGVKILYISGEESPHQIKLRAERMGIDEERILVLSETDIEMIEEEANEIVPGLLIIDSIQTMYCSSVQSSSGSIAQVKGCTQELLKLAKNGDMSVLIVGHVTKGGAIAGPKTLEHIVDTVLYLEGDRNHYFRILRAAKNRFGSTNEIGVFEMEERGLKEIKDPSMVFLMGRNESAPGTSVSCVLEGTRAFLVEIQALTSPTYYGYPQRVSSSIDSRRLSMLLAVVEKRLGLRVSNQDVFLNIVGGLRIEERACDLAILASIVSSLKGFRIPKKLLIIGEVGLSGEVRAVPRTEKRIKEAEKLGFEIAIIPKSSAKLTTSINVKQLNWAADAIEYIKGKRGQRGGTFDHNS</sequence>
<evidence type="ECO:0000256" key="8">
    <source>
        <dbReference type="ARBA" id="ARBA00023016"/>
    </source>
</evidence>
<dbReference type="Pfam" id="PF13541">
    <property type="entry name" value="ChlI"/>
    <property type="match status" value="1"/>
</dbReference>
<evidence type="ECO:0000256" key="13">
    <source>
        <dbReference type="RuleBase" id="RU003555"/>
    </source>
</evidence>
<keyword evidence="3 11" id="KW-0227">DNA damage</keyword>
<protein>
    <recommendedName>
        <fullName evidence="11 12">DNA repair protein RadA</fullName>
    </recommendedName>
</protein>
<evidence type="ECO:0000313" key="16">
    <source>
        <dbReference type="Proteomes" id="UP000215215"/>
    </source>
</evidence>
<comment type="similarity">
    <text evidence="11 13">Belongs to the RecA family. RadA subfamily.</text>
</comment>
<dbReference type="GO" id="GO:0000725">
    <property type="term" value="P:recombinational repair"/>
    <property type="evidence" value="ECO:0007669"/>
    <property type="project" value="UniProtKB-UniRule"/>
</dbReference>
<dbReference type="InterPro" id="IPR020568">
    <property type="entry name" value="Ribosomal_Su5_D2-typ_SF"/>
</dbReference>
<keyword evidence="4 13" id="KW-0863">Zinc-finger</keyword>
<comment type="caution">
    <text evidence="15">The sequence shown here is derived from an EMBL/GenBank/DDBJ whole genome shotgun (WGS) entry which is preliminary data.</text>
</comment>
<evidence type="ECO:0000256" key="3">
    <source>
        <dbReference type="ARBA" id="ARBA00022763"/>
    </source>
</evidence>
<dbReference type="GO" id="GO:0005524">
    <property type="term" value="F:ATP binding"/>
    <property type="evidence" value="ECO:0007669"/>
    <property type="project" value="UniProtKB-UniRule"/>
</dbReference>
<dbReference type="SUPFAM" id="SSF52540">
    <property type="entry name" value="P-loop containing nucleoside triphosphate hydrolases"/>
    <property type="match status" value="1"/>
</dbReference>
<evidence type="ECO:0000313" key="15">
    <source>
        <dbReference type="EMBL" id="OYD13632.1"/>
    </source>
</evidence>
<keyword evidence="10 11" id="KW-0234">DNA repair</keyword>
<reference evidence="15 16" key="1">
    <citation type="submission" date="2017-07" db="EMBL/GenBank/DDBJ databases">
        <title>Recovery of genomes from metagenomes via a dereplication, aggregation, and scoring strategy.</title>
        <authorList>
            <person name="Sieber C.M."/>
            <person name="Probst A.J."/>
            <person name="Sharrar A."/>
            <person name="Thomas B.C."/>
            <person name="Hess M."/>
            <person name="Tringe S.G."/>
            <person name="Banfield J.F."/>
        </authorList>
    </citation>
    <scope>NUCLEOTIDE SEQUENCE [LARGE SCALE GENOMIC DNA]</scope>
    <source>
        <strain evidence="15">JGI_Cruoil_03_44_89</strain>
    </source>
</reference>
<feature type="domain" description="RecA family profile 1" evidence="14">
    <location>
        <begin position="58"/>
        <end position="207"/>
    </location>
</feature>
<dbReference type="GO" id="GO:0008270">
    <property type="term" value="F:zinc ion binding"/>
    <property type="evidence" value="ECO:0007669"/>
    <property type="project" value="UniProtKB-KW"/>
</dbReference>
<keyword evidence="1 11" id="KW-0479">Metal-binding</keyword>
<dbReference type="Pfam" id="PF18073">
    <property type="entry name" value="Zn_ribbon_LapB"/>
    <property type="match status" value="1"/>
</dbReference>
<evidence type="ECO:0000256" key="1">
    <source>
        <dbReference type="ARBA" id="ARBA00022723"/>
    </source>
</evidence>
<comment type="function">
    <text evidence="13">DNA-dependent ATPase involved in processing of recombination intermediates, plays a role in repairing DNA breaks. Stimulates the branch migration of RecA-mediated strand transfer reactions, allowing the 3' invading strand to extend heteroduplex DNA faster. Binds ssDNA in the presence of ADP but not other nucleotides, has ATPase activity that is stimulated by ssDNA and various branched DNA structures, but inhibited by SSB. Does not have RecA's homology-searching function.</text>
</comment>
<evidence type="ECO:0000259" key="14">
    <source>
        <dbReference type="PROSITE" id="PS50162"/>
    </source>
</evidence>
<name>A0A235BN60_UNCW3</name>
<proteinExistence type="inferred from homology"/>
<comment type="function">
    <text evidence="11">Plays a role in repairing double-strand DNA breaks, probably involving stabilizing or processing branched DNA or blocked replication forks.</text>
</comment>
<dbReference type="InterPro" id="IPR041166">
    <property type="entry name" value="Rubredoxin_2"/>
</dbReference>
<dbReference type="PROSITE" id="PS50162">
    <property type="entry name" value="RECA_2"/>
    <property type="match status" value="1"/>
</dbReference>
<dbReference type="GO" id="GO:0140664">
    <property type="term" value="F:ATP-dependent DNA damage sensor activity"/>
    <property type="evidence" value="ECO:0007669"/>
    <property type="project" value="InterPro"/>
</dbReference>
<accession>A0A235BN60</accession>
<evidence type="ECO:0000256" key="12">
    <source>
        <dbReference type="NCBIfam" id="TIGR00416"/>
    </source>
</evidence>
<dbReference type="SUPFAM" id="SSF54211">
    <property type="entry name" value="Ribosomal protein S5 domain 2-like"/>
    <property type="match status" value="1"/>
</dbReference>
<evidence type="ECO:0000256" key="10">
    <source>
        <dbReference type="ARBA" id="ARBA00023204"/>
    </source>
</evidence>
<evidence type="ECO:0000256" key="6">
    <source>
        <dbReference type="ARBA" id="ARBA00022833"/>
    </source>
</evidence>
<dbReference type="GO" id="GO:0005829">
    <property type="term" value="C:cytosol"/>
    <property type="evidence" value="ECO:0007669"/>
    <property type="project" value="TreeGrafter"/>
</dbReference>
<feature type="binding site" evidence="11">
    <location>
        <begin position="87"/>
        <end position="94"/>
    </location>
    <ligand>
        <name>ATP</name>
        <dbReference type="ChEBI" id="CHEBI:30616"/>
    </ligand>
</feature>
<keyword evidence="5" id="KW-0378">Hydrolase</keyword>
<feature type="short sequence motif" description="RadA KNRFG motif" evidence="11">
    <location>
        <begin position="244"/>
        <end position="248"/>
    </location>
</feature>
<dbReference type="InterPro" id="IPR003593">
    <property type="entry name" value="AAA+_ATPase"/>
</dbReference>
<dbReference type="SMART" id="SM00382">
    <property type="entry name" value="AAA"/>
    <property type="match status" value="1"/>
</dbReference>
<keyword evidence="7 11" id="KW-0067">ATP-binding</keyword>
<organism evidence="15 16">
    <name type="scientific">candidate division WOR-3 bacterium JGI_Cruoil_03_44_89</name>
    <dbReference type="NCBI Taxonomy" id="1973748"/>
    <lineage>
        <taxon>Bacteria</taxon>
        <taxon>Bacteria division WOR-3</taxon>
    </lineage>
</organism>
<gene>
    <name evidence="11" type="primary">radA</name>
    <name evidence="15" type="ORF">CH333_10700</name>
</gene>
<dbReference type="InterPro" id="IPR004504">
    <property type="entry name" value="DNA_repair_RadA"/>
</dbReference>
<dbReference type="PRINTS" id="PR01874">
    <property type="entry name" value="DNAREPAIRADA"/>
</dbReference>
<feature type="region of interest" description="Lon-protease-like" evidence="11">
    <location>
        <begin position="343"/>
        <end position="456"/>
    </location>
</feature>
<dbReference type="NCBIfam" id="TIGR00416">
    <property type="entry name" value="sms"/>
    <property type="match status" value="1"/>
</dbReference>
<dbReference type="AlphaFoldDB" id="A0A235BN60"/>
<evidence type="ECO:0000256" key="5">
    <source>
        <dbReference type="ARBA" id="ARBA00022801"/>
    </source>
</evidence>
<comment type="domain">
    <text evidence="11">The middle region has homology to RecA with ATPase motifs including the RadA KNRFG motif, while the C-terminus is homologous to Lon protease.</text>
</comment>
<evidence type="ECO:0000256" key="9">
    <source>
        <dbReference type="ARBA" id="ARBA00023125"/>
    </source>
</evidence>
<dbReference type="PANTHER" id="PTHR32472">
    <property type="entry name" value="DNA REPAIR PROTEIN RADA"/>
    <property type="match status" value="1"/>
</dbReference>
<keyword evidence="9 11" id="KW-0238">DNA-binding</keyword>
<keyword evidence="6 13" id="KW-0862">Zinc</keyword>